<gene>
    <name evidence="2" type="ORF">B0H16DRAFT_1745051</name>
</gene>
<dbReference type="AlphaFoldDB" id="A0AAD7H4X5"/>
<feature type="region of interest" description="Disordered" evidence="1">
    <location>
        <begin position="1"/>
        <end position="28"/>
    </location>
</feature>
<evidence type="ECO:0000256" key="1">
    <source>
        <dbReference type="SAM" id="MobiDB-lite"/>
    </source>
</evidence>
<accession>A0AAD7H4X5</accession>
<proteinExistence type="predicted"/>
<feature type="compositionally biased region" description="Polar residues" evidence="1">
    <location>
        <begin position="1"/>
        <end position="10"/>
    </location>
</feature>
<evidence type="ECO:0000313" key="3">
    <source>
        <dbReference type="Proteomes" id="UP001215598"/>
    </source>
</evidence>
<evidence type="ECO:0000313" key="2">
    <source>
        <dbReference type="EMBL" id="KAJ7711579.1"/>
    </source>
</evidence>
<reference evidence="2" key="1">
    <citation type="submission" date="2023-03" db="EMBL/GenBank/DDBJ databases">
        <title>Massive genome expansion in bonnet fungi (Mycena s.s.) driven by repeated elements and novel gene families across ecological guilds.</title>
        <authorList>
            <consortium name="Lawrence Berkeley National Laboratory"/>
            <person name="Harder C.B."/>
            <person name="Miyauchi S."/>
            <person name="Viragh M."/>
            <person name="Kuo A."/>
            <person name="Thoen E."/>
            <person name="Andreopoulos B."/>
            <person name="Lu D."/>
            <person name="Skrede I."/>
            <person name="Drula E."/>
            <person name="Henrissat B."/>
            <person name="Morin E."/>
            <person name="Kohler A."/>
            <person name="Barry K."/>
            <person name="LaButti K."/>
            <person name="Morin E."/>
            <person name="Salamov A."/>
            <person name="Lipzen A."/>
            <person name="Mereny Z."/>
            <person name="Hegedus B."/>
            <person name="Baldrian P."/>
            <person name="Stursova M."/>
            <person name="Weitz H."/>
            <person name="Taylor A."/>
            <person name="Grigoriev I.V."/>
            <person name="Nagy L.G."/>
            <person name="Martin F."/>
            <person name="Kauserud H."/>
        </authorList>
    </citation>
    <scope>NUCLEOTIDE SEQUENCE</scope>
    <source>
        <strain evidence="2">CBHHK182m</strain>
    </source>
</reference>
<comment type="caution">
    <text evidence="2">The sequence shown here is derived from an EMBL/GenBank/DDBJ whole genome shotgun (WGS) entry which is preliminary data.</text>
</comment>
<keyword evidence="3" id="KW-1185">Reference proteome</keyword>
<protein>
    <submittedName>
        <fullName evidence="2">Uncharacterized protein</fullName>
    </submittedName>
</protein>
<name>A0AAD7H4X5_9AGAR</name>
<sequence length="169" mass="19996">MAGHNANSNPPGKRKKAQTTDPPPSRSAVALRLAQMKFHEKNEDLLRDKARERMERCVGKNPPYLSPNSSTDRHYDLYRRRLRAQEDPQLATEAAAQKRVHDTTYREKHRDMIRFKQTLRRNEEHYRKHRAHPKDRKIPDYSGDLITLEDDRWLKKMSEHRRKGMSGGM</sequence>
<dbReference type="EMBL" id="JARKIB010000392">
    <property type="protein sequence ID" value="KAJ7711579.1"/>
    <property type="molecule type" value="Genomic_DNA"/>
</dbReference>
<feature type="region of interest" description="Disordered" evidence="1">
    <location>
        <begin position="83"/>
        <end position="105"/>
    </location>
</feature>
<organism evidence="2 3">
    <name type="scientific">Mycena metata</name>
    <dbReference type="NCBI Taxonomy" id="1033252"/>
    <lineage>
        <taxon>Eukaryota</taxon>
        <taxon>Fungi</taxon>
        <taxon>Dikarya</taxon>
        <taxon>Basidiomycota</taxon>
        <taxon>Agaricomycotina</taxon>
        <taxon>Agaricomycetes</taxon>
        <taxon>Agaricomycetidae</taxon>
        <taxon>Agaricales</taxon>
        <taxon>Marasmiineae</taxon>
        <taxon>Mycenaceae</taxon>
        <taxon>Mycena</taxon>
    </lineage>
</organism>
<dbReference type="Proteomes" id="UP001215598">
    <property type="component" value="Unassembled WGS sequence"/>
</dbReference>